<dbReference type="AlphaFoldDB" id="A0A4R5VCT9"/>
<feature type="signal peptide" evidence="1">
    <location>
        <begin position="1"/>
        <end position="23"/>
    </location>
</feature>
<evidence type="ECO:0000313" key="3">
    <source>
        <dbReference type="Proteomes" id="UP000295438"/>
    </source>
</evidence>
<comment type="caution">
    <text evidence="2">The sequence shown here is derived from an EMBL/GenBank/DDBJ whole genome shotgun (WGS) entry which is preliminary data.</text>
</comment>
<gene>
    <name evidence="2" type="ORF">E1898_01675</name>
</gene>
<evidence type="ECO:0000256" key="1">
    <source>
        <dbReference type="SAM" id="SignalP"/>
    </source>
</evidence>
<reference evidence="2 3" key="1">
    <citation type="submission" date="2019-03" db="EMBL/GenBank/DDBJ databases">
        <title>Algoriphagus aquimaris sp. nov., isolated form marine sediment in Pohang, Korea.</title>
        <authorList>
            <person name="Kim J."/>
            <person name="Yoon S.-H."/>
            <person name="Lee S.-S."/>
        </authorList>
    </citation>
    <scope>NUCLEOTIDE SEQUENCE [LARGE SCALE GENOMIC DNA]</scope>
    <source>
        <strain evidence="2 3">F21</strain>
    </source>
</reference>
<protein>
    <submittedName>
        <fullName evidence="2">Uncharacterized protein</fullName>
    </submittedName>
</protein>
<feature type="chain" id="PRO_5020569050" evidence="1">
    <location>
        <begin position="24"/>
        <end position="70"/>
    </location>
</feature>
<keyword evidence="3" id="KW-1185">Reference proteome</keyword>
<dbReference type="Proteomes" id="UP000295438">
    <property type="component" value="Unassembled WGS sequence"/>
</dbReference>
<accession>A0A4R5VCT9</accession>
<dbReference type="EMBL" id="SMUW01000022">
    <property type="protein sequence ID" value="TDK50092.1"/>
    <property type="molecule type" value="Genomic_DNA"/>
</dbReference>
<keyword evidence="1" id="KW-0732">Signal</keyword>
<organism evidence="2 3">
    <name type="scientific">Algoriphagus formosus</name>
    <dbReference type="NCBI Taxonomy" id="2007308"/>
    <lineage>
        <taxon>Bacteria</taxon>
        <taxon>Pseudomonadati</taxon>
        <taxon>Bacteroidota</taxon>
        <taxon>Cytophagia</taxon>
        <taxon>Cytophagales</taxon>
        <taxon>Cyclobacteriaceae</taxon>
        <taxon>Algoriphagus</taxon>
    </lineage>
</organism>
<proteinExistence type="predicted"/>
<name>A0A4R5VCT9_9BACT</name>
<evidence type="ECO:0000313" key="2">
    <source>
        <dbReference type="EMBL" id="TDK50092.1"/>
    </source>
</evidence>
<dbReference type="RefSeq" id="WP_133389579.1">
    <property type="nucleotide sequence ID" value="NZ_SMUW01000022.1"/>
</dbReference>
<sequence length="70" mass="7412">MKKLIFGMAFLASIAFSGSFLFAQTMAGPGDGGGSLGEKWVCCKETDVFCTDIHGNARADSIKKSGRFCP</sequence>